<dbReference type="EC" id="2.7.1.36" evidence="3"/>
<dbReference type="Gene3D" id="3.30.230.10">
    <property type="match status" value="1"/>
</dbReference>
<keyword evidence="4" id="KW-0963">Cytoplasm</keyword>
<evidence type="ECO:0000256" key="6">
    <source>
        <dbReference type="ARBA" id="ARBA00022679"/>
    </source>
</evidence>
<dbReference type="PANTHER" id="PTHR43290:SF2">
    <property type="entry name" value="MEVALONATE KINASE"/>
    <property type="match status" value="1"/>
</dbReference>
<evidence type="ECO:0000256" key="9">
    <source>
        <dbReference type="ARBA" id="ARBA00022840"/>
    </source>
</evidence>
<evidence type="ECO:0000256" key="3">
    <source>
        <dbReference type="ARBA" id="ARBA00012103"/>
    </source>
</evidence>
<feature type="domain" description="GHMP kinase C-terminal" evidence="14">
    <location>
        <begin position="223"/>
        <end position="303"/>
    </location>
</feature>
<keyword evidence="8 15" id="KW-0418">Kinase</keyword>
<comment type="pathway">
    <text evidence="12">Isoprenoid biosynthesis; isopentenyl diphosphate biosynthesis via mevalonate pathway; isopentenyl diphosphate from (R)-mevalonate: step 1/3.</text>
</comment>
<keyword evidence="10" id="KW-0460">Magnesium</keyword>
<evidence type="ECO:0000313" key="16">
    <source>
        <dbReference type="Proteomes" id="UP000182089"/>
    </source>
</evidence>
<gene>
    <name evidence="15" type="ORF">SAMN05216431_103121</name>
</gene>
<comment type="similarity">
    <text evidence="2">Belongs to the GHMP kinase family. Mevalonate kinase subfamily.</text>
</comment>
<dbReference type="InterPro" id="IPR006203">
    <property type="entry name" value="GHMP_knse_ATP-bd_CS"/>
</dbReference>
<evidence type="ECO:0000259" key="13">
    <source>
        <dbReference type="Pfam" id="PF00288"/>
    </source>
</evidence>
<proteinExistence type="inferred from homology"/>
<keyword evidence="7" id="KW-0547">Nucleotide-binding</keyword>
<dbReference type="InterPro" id="IPR014721">
    <property type="entry name" value="Ribsml_uS5_D2-typ_fold_subgr"/>
</dbReference>
<dbReference type="PANTHER" id="PTHR43290">
    <property type="entry name" value="MEVALONATE KINASE"/>
    <property type="match status" value="1"/>
</dbReference>
<sequence length="312" mass="33736">METRLSTGFGESHAKVILIGEHAVVYGQPAIAIPLKTIKTTVTLKARSDNKCYLKSDYFSGELAAVPKEMYGIKHLIVAILKRQNYQLGLDINIKSQVPIARGMGSSASVAIALVRALYSFFGLALSQKILLSEANIEEIDTHKNPSGLDAATCASNIPIWLIKGKEIKPIPINLAACLLICDTGIQGQTSLAIKAVKEKLAKEPKVTNKQIAALGQLTIQAKKQLAENDPKGLGQTFNEAQKLLRALDVSSKELDYYLELAQKNHVLGAKLTGGGRGGCFICLVQNITQAHELAQKLTQAGVKKTWIEPLN</sequence>
<dbReference type="InterPro" id="IPR006205">
    <property type="entry name" value="Mev_gal_kin"/>
</dbReference>
<evidence type="ECO:0000259" key="14">
    <source>
        <dbReference type="Pfam" id="PF08544"/>
    </source>
</evidence>
<name>A0ABY1AAB2_9LACO</name>
<accession>A0ABY1AAB2</accession>
<keyword evidence="6" id="KW-0808">Transferase</keyword>
<keyword evidence="11" id="KW-0443">Lipid metabolism</keyword>
<dbReference type="Proteomes" id="UP000182089">
    <property type="component" value="Unassembled WGS sequence"/>
</dbReference>
<keyword evidence="5" id="KW-0444">Lipid biosynthesis</keyword>
<evidence type="ECO:0000256" key="10">
    <source>
        <dbReference type="ARBA" id="ARBA00022842"/>
    </source>
</evidence>
<evidence type="ECO:0000256" key="1">
    <source>
        <dbReference type="ARBA" id="ARBA00004496"/>
    </source>
</evidence>
<dbReference type="NCBIfam" id="TIGR00549">
    <property type="entry name" value="mevalon_kin"/>
    <property type="match status" value="1"/>
</dbReference>
<evidence type="ECO:0000256" key="2">
    <source>
        <dbReference type="ARBA" id="ARBA00006495"/>
    </source>
</evidence>
<dbReference type="Pfam" id="PF00288">
    <property type="entry name" value="GHMP_kinases_N"/>
    <property type="match status" value="1"/>
</dbReference>
<dbReference type="SUPFAM" id="SSF54211">
    <property type="entry name" value="Ribosomal protein S5 domain 2-like"/>
    <property type="match status" value="1"/>
</dbReference>
<evidence type="ECO:0000256" key="5">
    <source>
        <dbReference type="ARBA" id="ARBA00022516"/>
    </source>
</evidence>
<organism evidence="15 16">
    <name type="scientific">Ligilactobacillus ruminis</name>
    <dbReference type="NCBI Taxonomy" id="1623"/>
    <lineage>
        <taxon>Bacteria</taxon>
        <taxon>Bacillati</taxon>
        <taxon>Bacillota</taxon>
        <taxon>Bacilli</taxon>
        <taxon>Lactobacillales</taxon>
        <taxon>Lactobacillaceae</taxon>
        <taxon>Ligilactobacillus</taxon>
    </lineage>
</organism>
<evidence type="ECO:0000256" key="4">
    <source>
        <dbReference type="ARBA" id="ARBA00022490"/>
    </source>
</evidence>
<reference evidence="15 16" key="1">
    <citation type="submission" date="2016-10" db="EMBL/GenBank/DDBJ databases">
        <authorList>
            <person name="Varghese N."/>
            <person name="Submissions S."/>
        </authorList>
    </citation>
    <scope>NUCLEOTIDE SEQUENCE [LARGE SCALE GENOMIC DNA]</scope>
    <source>
        <strain evidence="15 16">WC1T17</strain>
    </source>
</reference>
<feature type="domain" description="GHMP kinase N-terminal" evidence="13">
    <location>
        <begin position="81"/>
        <end position="155"/>
    </location>
</feature>
<evidence type="ECO:0000256" key="11">
    <source>
        <dbReference type="ARBA" id="ARBA00023098"/>
    </source>
</evidence>
<evidence type="ECO:0000256" key="12">
    <source>
        <dbReference type="ARBA" id="ARBA00029438"/>
    </source>
</evidence>
<keyword evidence="9" id="KW-0067">ATP-binding</keyword>
<dbReference type="SUPFAM" id="SSF55060">
    <property type="entry name" value="GHMP Kinase, C-terminal domain"/>
    <property type="match status" value="1"/>
</dbReference>
<dbReference type="Pfam" id="PF08544">
    <property type="entry name" value="GHMP_kinases_C"/>
    <property type="match status" value="1"/>
</dbReference>
<dbReference type="GO" id="GO:0016301">
    <property type="term" value="F:kinase activity"/>
    <property type="evidence" value="ECO:0007669"/>
    <property type="project" value="UniProtKB-KW"/>
</dbReference>
<protein>
    <recommendedName>
        <fullName evidence="3">mevalonate kinase</fullName>
        <ecNumber evidence="3">2.7.1.36</ecNumber>
    </recommendedName>
</protein>
<evidence type="ECO:0000313" key="15">
    <source>
        <dbReference type="EMBL" id="SEM49292.1"/>
    </source>
</evidence>
<dbReference type="Gene3D" id="3.30.70.890">
    <property type="entry name" value="GHMP kinase, C-terminal domain"/>
    <property type="match status" value="1"/>
</dbReference>
<dbReference type="PROSITE" id="PS00627">
    <property type="entry name" value="GHMP_KINASES_ATP"/>
    <property type="match status" value="1"/>
</dbReference>
<dbReference type="PRINTS" id="PR00959">
    <property type="entry name" value="MEVGALKINASE"/>
</dbReference>
<dbReference type="InterPro" id="IPR036554">
    <property type="entry name" value="GHMP_kinase_C_sf"/>
</dbReference>
<comment type="caution">
    <text evidence="15">The sequence shown here is derived from an EMBL/GenBank/DDBJ whole genome shotgun (WGS) entry which is preliminary data.</text>
</comment>
<dbReference type="InterPro" id="IPR013750">
    <property type="entry name" value="GHMP_kinase_C_dom"/>
</dbReference>
<evidence type="ECO:0000256" key="8">
    <source>
        <dbReference type="ARBA" id="ARBA00022777"/>
    </source>
</evidence>
<comment type="subcellular location">
    <subcellularLocation>
        <location evidence="1">Cytoplasm</location>
    </subcellularLocation>
</comment>
<dbReference type="InterPro" id="IPR006204">
    <property type="entry name" value="GHMP_kinase_N_dom"/>
</dbReference>
<evidence type="ECO:0000256" key="7">
    <source>
        <dbReference type="ARBA" id="ARBA00022741"/>
    </source>
</evidence>
<dbReference type="EMBL" id="FOCC01000003">
    <property type="protein sequence ID" value="SEM49292.1"/>
    <property type="molecule type" value="Genomic_DNA"/>
</dbReference>
<dbReference type="InterPro" id="IPR020568">
    <property type="entry name" value="Ribosomal_Su5_D2-typ_SF"/>
</dbReference>